<evidence type="ECO:0000256" key="1">
    <source>
        <dbReference type="SAM" id="MobiDB-lite"/>
    </source>
</evidence>
<feature type="region of interest" description="Disordered" evidence="1">
    <location>
        <begin position="124"/>
        <end position="149"/>
    </location>
</feature>
<dbReference type="Proteomes" id="UP000683360">
    <property type="component" value="Unassembled WGS sequence"/>
</dbReference>
<reference evidence="2" key="1">
    <citation type="submission" date="2021-03" db="EMBL/GenBank/DDBJ databases">
        <authorList>
            <person name="Bekaert M."/>
        </authorList>
    </citation>
    <scope>NUCLEOTIDE SEQUENCE</scope>
</reference>
<comment type="caution">
    <text evidence="2">The sequence shown here is derived from an EMBL/GenBank/DDBJ whole genome shotgun (WGS) entry which is preliminary data.</text>
</comment>
<evidence type="ECO:0000313" key="2">
    <source>
        <dbReference type="EMBL" id="CAG2238648.1"/>
    </source>
</evidence>
<protein>
    <submittedName>
        <fullName evidence="2">ZFHX4</fullName>
    </submittedName>
</protein>
<proteinExistence type="predicted"/>
<organism evidence="2 3">
    <name type="scientific">Mytilus edulis</name>
    <name type="common">Blue mussel</name>
    <dbReference type="NCBI Taxonomy" id="6550"/>
    <lineage>
        <taxon>Eukaryota</taxon>
        <taxon>Metazoa</taxon>
        <taxon>Spiralia</taxon>
        <taxon>Lophotrochozoa</taxon>
        <taxon>Mollusca</taxon>
        <taxon>Bivalvia</taxon>
        <taxon>Autobranchia</taxon>
        <taxon>Pteriomorphia</taxon>
        <taxon>Mytilida</taxon>
        <taxon>Mytiloidea</taxon>
        <taxon>Mytilidae</taxon>
        <taxon>Mytilinae</taxon>
        <taxon>Mytilus</taxon>
    </lineage>
</organism>
<gene>
    <name evidence="2" type="ORF">MEDL_51047</name>
</gene>
<name>A0A8S3U018_MYTED</name>
<feature type="compositionally biased region" description="Polar residues" evidence="1">
    <location>
        <begin position="138"/>
        <end position="149"/>
    </location>
</feature>
<sequence length="195" mass="22699">MFQDNPDQFDTDEIDVRYVERGCLIVWTESSQYDLENEDKLKKDCIQFTKNMFEKCSLDSTESTNIKVNVKFSKTFQDSSETKDDHSDYLQCGTCRQEFFTINSFISHKKECIRNRKISKQKQEDISKLPQISEESPETISRTRSDSTNQFISSQNIMEDWNEKLIKAAQNGKIEDVKLSLQNGADIEYKTVSVP</sequence>
<accession>A0A8S3U018</accession>
<dbReference type="OrthoDB" id="6212044at2759"/>
<dbReference type="EMBL" id="CAJPWZ010002466">
    <property type="protein sequence ID" value="CAG2238648.1"/>
    <property type="molecule type" value="Genomic_DNA"/>
</dbReference>
<evidence type="ECO:0000313" key="3">
    <source>
        <dbReference type="Proteomes" id="UP000683360"/>
    </source>
</evidence>
<dbReference type="AlphaFoldDB" id="A0A8S3U018"/>
<keyword evidence="3" id="KW-1185">Reference proteome</keyword>